<protein>
    <submittedName>
        <fullName evidence="1">Uncharacterized protein</fullName>
    </submittedName>
</protein>
<dbReference type="EnsemblPlants" id="LPERR08G06850.1">
    <property type="protein sequence ID" value="LPERR08G06850.1"/>
    <property type="gene ID" value="LPERR08G06850"/>
</dbReference>
<dbReference type="Gramene" id="LPERR08G06850.1">
    <property type="protein sequence ID" value="LPERR08G06850.1"/>
    <property type="gene ID" value="LPERR08G06850"/>
</dbReference>
<name>A0A0D9X5U9_9ORYZ</name>
<keyword evidence="2" id="KW-1185">Reference proteome</keyword>
<reference evidence="1" key="3">
    <citation type="submission" date="2015-04" db="UniProtKB">
        <authorList>
            <consortium name="EnsemblPlants"/>
        </authorList>
    </citation>
    <scope>IDENTIFICATION</scope>
</reference>
<sequence length="78" mass="8813">MNILRVLSGRCEMHGKDREYDEDMICAYLYFAYNINEILCVESSLPPGFCPVGAPHHGAFHRSARVPGGHQTQFVFPD</sequence>
<dbReference type="Proteomes" id="UP000032180">
    <property type="component" value="Chromosome 8"/>
</dbReference>
<organism evidence="1 2">
    <name type="scientific">Leersia perrieri</name>
    <dbReference type="NCBI Taxonomy" id="77586"/>
    <lineage>
        <taxon>Eukaryota</taxon>
        <taxon>Viridiplantae</taxon>
        <taxon>Streptophyta</taxon>
        <taxon>Embryophyta</taxon>
        <taxon>Tracheophyta</taxon>
        <taxon>Spermatophyta</taxon>
        <taxon>Magnoliopsida</taxon>
        <taxon>Liliopsida</taxon>
        <taxon>Poales</taxon>
        <taxon>Poaceae</taxon>
        <taxon>BOP clade</taxon>
        <taxon>Oryzoideae</taxon>
        <taxon>Oryzeae</taxon>
        <taxon>Oryzinae</taxon>
        <taxon>Leersia</taxon>
    </lineage>
</organism>
<dbReference type="AlphaFoldDB" id="A0A0D9X5U9"/>
<reference evidence="1 2" key="1">
    <citation type="submission" date="2012-08" db="EMBL/GenBank/DDBJ databases">
        <title>Oryza genome evolution.</title>
        <authorList>
            <person name="Wing R.A."/>
        </authorList>
    </citation>
    <scope>NUCLEOTIDE SEQUENCE</scope>
</reference>
<dbReference type="HOGENOM" id="CLU_2625554_0_0_1"/>
<reference evidence="2" key="2">
    <citation type="submission" date="2013-12" db="EMBL/GenBank/DDBJ databases">
        <authorList>
            <person name="Yu Y."/>
            <person name="Lee S."/>
            <person name="de Baynast K."/>
            <person name="Wissotski M."/>
            <person name="Liu L."/>
            <person name="Talag J."/>
            <person name="Goicoechea J."/>
            <person name="Angelova A."/>
            <person name="Jetty R."/>
            <person name="Kudrna D."/>
            <person name="Golser W."/>
            <person name="Rivera L."/>
            <person name="Zhang J."/>
            <person name="Wing R."/>
        </authorList>
    </citation>
    <scope>NUCLEOTIDE SEQUENCE</scope>
</reference>
<accession>A0A0D9X5U9</accession>
<evidence type="ECO:0000313" key="1">
    <source>
        <dbReference type="EnsemblPlants" id="LPERR08G06850.1"/>
    </source>
</evidence>
<evidence type="ECO:0000313" key="2">
    <source>
        <dbReference type="Proteomes" id="UP000032180"/>
    </source>
</evidence>
<proteinExistence type="predicted"/>